<keyword evidence="8" id="KW-1185">Reference proteome</keyword>
<comment type="caution">
    <text evidence="7">The sequence shown here is derived from an EMBL/GenBank/DDBJ whole genome shotgun (WGS) entry which is preliminary data.</text>
</comment>
<gene>
    <name evidence="7" type="primary">galE_2</name>
    <name evidence="7" type="ORF">GCM10023322_46280</name>
</gene>
<dbReference type="PANTHER" id="PTHR43725:SF53">
    <property type="entry name" value="UDP-ARABINOSE 4-EPIMERASE 1"/>
    <property type="match status" value="1"/>
</dbReference>
<evidence type="ECO:0000256" key="3">
    <source>
        <dbReference type="ARBA" id="ARBA00018569"/>
    </source>
</evidence>
<dbReference type="Gene3D" id="3.40.50.720">
    <property type="entry name" value="NAD(P)-binding Rossmann-like Domain"/>
    <property type="match status" value="1"/>
</dbReference>
<proteinExistence type="inferred from homology"/>
<comment type="pathway">
    <text evidence="1">Carbohydrate metabolism; galactose metabolism.</text>
</comment>
<evidence type="ECO:0000256" key="4">
    <source>
        <dbReference type="ARBA" id="ARBA00031367"/>
    </source>
</evidence>
<accession>A0ABP9S416</accession>
<evidence type="ECO:0000313" key="7">
    <source>
        <dbReference type="EMBL" id="GAA5190641.1"/>
    </source>
</evidence>
<name>A0ABP9S416_9ACTN</name>
<sequence length="309" mass="32284">MRVLVTGGLGFVGRAVATELVGAGHRVDVLTRGATGTKPPAGADPVEADVRDRVRIAEVVARGRYDGICHLAALTRGRDSVADPLTYYDVNVGGTLNLLLAARAAGPVRFVFASTSIVYGSRRTGALQEDLPPAPENPYGASKVAAEQLVGYHAATGDISAATLRCFNVAGAVDGYPDADPTRIIPNVLRAIRGELPHVTVNGDGSAVREFTHVLDVAAAFRLALESTATAGPGAPVYNVGTGRGVSVAEIIAAAESVTGKRVPVRHLPPRQEPHTLICDPRRIAGELGWRAQRSDLPDIIRGAWEATG</sequence>
<feature type="domain" description="NAD-dependent epimerase/dehydratase" evidence="6">
    <location>
        <begin position="3"/>
        <end position="241"/>
    </location>
</feature>
<dbReference type="SUPFAM" id="SSF51735">
    <property type="entry name" value="NAD(P)-binding Rossmann-fold domains"/>
    <property type="match status" value="1"/>
</dbReference>
<dbReference type="InterPro" id="IPR001509">
    <property type="entry name" value="Epimerase_deHydtase"/>
</dbReference>
<evidence type="ECO:0000256" key="2">
    <source>
        <dbReference type="ARBA" id="ARBA00007637"/>
    </source>
</evidence>
<dbReference type="Gene3D" id="3.90.25.10">
    <property type="entry name" value="UDP-galactose 4-epimerase, domain 1"/>
    <property type="match status" value="1"/>
</dbReference>
<protein>
    <recommendedName>
        <fullName evidence="3">UDP-glucose 4-epimerase</fullName>
    </recommendedName>
    <alternativeName>
        <fullName evidence="5">Galactowaldenase</fullName>
    </alternativeName>
    <alternativeName>
        <fullName evidence="4">UDP-galactose 4-epimerase</fullName>
    </alternativeName>
</protein>
<evidence type="ECO:0000259" key="6">
    <source>
        <dbReference type="Pfam" id="PF01370"/>
    </source>
</evidence>
<dbReference type="Pfam" id="PF01370">
    <property type="entry name" value="Epimerase"/>
    <property type="match status" value="1"/>
</dbReference>
<dbReference type="InterPro" id="IPR036291">
    <property type="entry name" value="NAD(P)-bd_dom_sf"/>
</dbReference>
<evidence type="ECO:0000256" key="5">
    <source>
        <dbReference type="ARBA" id="ARBA00033067"/>
    </source>
</evidence>
<evidence type="ECO:0000313" key="8">
    <source>
        <dbReference type="Proteomes" id="UP001501570"/>
    </source>
</evidence>
<dbReference type="EMBL" id="BAABJQ010000014">
    <property type="protein sequence ID" value="GAA5190641.1"/>
    <property type="molecule type" value="Genomic_DNA"/>
</dbReference>
<organism evidence="7 8">
    <name type="scientific">Rugosimonospora acidiphila</name>
    <dbReference type="NCBI Taxonomy" id="556531"/>
    <lineage>
        <taxon>Bacteria</taxon>
        <taxon>Bacillati</taxon>
        <taxon>Actinomycetota</taxon>
        <taxon>Actinomycetes</taxon>
        <taxon>Micromonosporales</taxon>
        <taxon>Micromonosporaceae</taxon>
        <taxon>Rugosimonospora</taxon>
    </lineage>
</organism>
<dbReference type="RefSeq" id="WP_345632757.1">
    <property type="nucleotide sequence ID" value="NZ_BAABJQ010000014.1"/>
</dbReference>
<dbReference type="PANTHER" id="PTHR43725">
    <property type="entry name" value="UDP-GLUCOSE 4-EPIMERASE"/>
    <property type="match status" value="1"/>
</dbReference>
<evidence type="ECO:0000256" key="1">
    <source>
        <dbReference type="ARBA" id="ARBA00004947"/>
    </source>
</evidence>
<dbReference type="Proteomes" id="UP001501570">
    <property type="component" value="Unassembled WGS sequence"/>
</dbReference>
<reference evidence="8" key="1">
    <citation type="journal article" date="2019" name="Int. J. Syst. Evol. Microbiol.">
        <title>The Global Catalogue of Microorganisms (GCM) 10K type strain sequencing project: providing services to taxonomists for standard genome sequencing and annotation.</title>
        <authorList>
            <consortium name="The Broad Institute Genomics Platform"/>
            <consortium name="The Broad Institute Genome Sequencing Center for Infectious Disease"/>
            <person name="Wu L."/>
            <person name="Ma J."/>
        </authorList>
    </citation>
    <scope>NUCLEOTIDE SEQUENCE [LARGE SCALE GENOMIC DNA]</scope>
    <source>
        <strain evidence="8">JCM 18304</strain>
    </source>
</reference>
<comment type="similarity">
    <text evidence="2">Belongs to the NAD(P)-dependent epimerase/dehydratase family.</text>
</comment>